<dbReference type="Proteomes" id="UP000219050">
    <property type="component" value="Chromosome"/>
</dbReference>
<keyword evidence="5" id="KW-1185">Reference proteome</keyword>
<dbReference type="SMART" id="SM00062">
    <property type="entry name" value="PBPb"/>
    <property type="match status" value="1"/>
</dbReference>
<evidence type="ECO:0000259" key="3">
    <source>
        <dbReference type="SMART" id="SM00062"/>
    </source>
</evidence>
<reference evidence="4 5" key="1">
    <citation type="submission" date="2017-05" db="EMBL/GenBank/DDBJ databases">
        <title>Comparative genomic and metabolic analysis of manganese-oxidizing mechanisms in Celeribater manganoxidans DY25T: its adaption to the environment of polymetallic nodule.</title>
        <authorList>
            <person name="Wang X."/>
        </authorList>
    </citation>
    <scope>NUCLEOTIDE SEQUENCE [LARGE SCALE GENOMIC DNA]</scope>
    <source>
        <strain evidence="4 5">DY25</strain>
    </source>
</reference>
<dbReference type="AlphaFoldDB" id="A0A291LVT0"/>
<name>A0A291LVT0_9RHOB</name>
<evidence type="ECO:0000313" key="4">
    <source>
        <dbReference type="EMBL" id="ATI40846.1"/>
    </source>
</evidence>
<gene>
    <name evidence="4" type="ORF">CBW24_01715</name>
</gene>
<dbReference type="EMBL" id="CP021404">
    <property type="protein sequence ID" value="ATI40846.1"/>
    <property type="molecule type" value="Genomic_DNA"/>
</dbReference>
<dbReference type="PANTHER" id="PTHR35936:SF17">
    <property type="entry name" value="ARGININE-BINDING EXTRACELLULAR PROTEIN ARTP"/>
    <property type="match status" value="1"/>
</dbReference>
<feature type="domain" description="Solute-binding protein family 3/N-terminal" evidence="3">
    <location>
        <begin position="39"/>
        <end position="269"/>
    </location>
</feature>
<protein>
    <submittedName>
        <fullName evidence="4">Amino acid ABC transporter substrate-binding protein</fullName>
    </submittedName>
</protein>
<dbReference type="Gene3D" id="3.40.190.10">
    <property type="entry name" value="Periplasmic binding protein-like II"/>
    <property type="match status" value="2"/>
</dbReference>
<feature type="chain" id="PRO_5012425865" evidence="2">
    <location>
        <begin position="23"/>
        <end position="281"/>
    </location>
</feature>
<evidence type="ECO:0000313" key="5">
    <source>
        <dbReference type="Proteomes" id="UP000219050"/>
    </source>
</evidence>
<keyword evidence="1 2" id="KW-0732">Signal</keyword>
<accession>A0A291LVT0</accession>
<proteinExistence type="predicted"/>
<organism evidence="4 5">
    <name type="scientific">Pacificitalea manganoxidans</name>
    <dbReference type="NCBI Taxonomy" id="1411902"/>
    <lineage>
        <taxon>Bacteria</taxon>
        <taxon>Pseudomonadati</taxon>
        <taxon>Pseudomonadota</taxon>
        <taxon>Alphaproteobacteria</taxon>
        <taxon>Rhodobacterales</taxon>
        <taxon>Paracoccaceae</taxon>
        <taxon>Pacificitalea</taxon>
    </lineage>
</organism>
<dbReference type="Pfam" id="PF00497">
    <property type="entry name" value="SBP_bac_3"/>
    <property type="match status" value="1"/>
</dbReference>
<dbReference type="OrthoDB" id="9768183at2"/>
<dbReference type="InterPro" id="IPR001638">
    <property type="entry name" value="Solute-binding_3/MltF_N"/>
</dbReference>
<evidence type="ECO:0000256" key="2">
    <source>
        <dbReference type="SAM" id="SignalP"/>
    </source>
</evidence>
<dbReference type="PANTHER" id="PTHR35936">
    <property type="entry name" value="MEMBRANE-BOUND LYTIC MUREIN TRANSGLYCOSYLASE F"/>
    <property type="match status" value="1"/>
</dbReference>
<sequence>MTFKITTLVSSLVLGLAASAAAADTAAEMVPADIKEKGYLSVGIESTYPPMAFRNPETNERAGINVMLVDALGEVLGLEIRYEDMGFEQLMTSVASGRIDMIGTAISDLPSRRETMSFVDYLSTGAQPFGLVATASELSDTADLCGHAVGAPRTTSYLPSLEAWNEENCIGADLEAMNVLGTGGATDTRLSLMQGRLDAGLLGQEYVAYLMAQEPDTFGTIGEPITRTLFGFAFGTEYTELRDAVAQGVTEIMENGAYTAALEAFGMEAQALTEVSIDQGT</sequence>
<feature type="signal peptide" evidence="2">
    <location>
        <begin position="1"/>
        <end position="22"/>
    </location>
</feature>
<dbReference type="KEGG" id="cmag:CBW24_01715"/>
<dbReference type="RefSeq" id="WP_097372478.1">
    <property type="nucleotide sequence ID" value="NZ_CP021404.1"/>
</dbReference>
<evidence type="ECO:0000256" key="1">
    <source>
        <dbReference type="ARBA" id="ARBA00022729"/>
    </source>
</evidence>
<dbReference type="SUPFAM" id="SSF53850">
    <property type="entry name" value="Periplasmic binding protein-like II"/>
    <property type="match status" value="1"/>
</dbReference>